<sequence length="179" mass="20687">MVLLVVDTQKGCFNENLYSFETVKKNIKDLIAAARENNIEVMYVQHDDGPGKDLDKATDRYEIYDEFAPKNNERRFEKNVNSAFHPMTGLTEYLQSKGEKDIVTVGVSTDYCMDATVKSGFEKGFNMIVPAYANSTYDNPYFDKETAYKYYNEFMWPKRYAKIITVEQAVQLLKSEITL</sequence>
<dbReference type="Pfam" id="PF00857">
    <property type="entry name" value="Isochorismatase"/>
    <property type="match status" value="1"/>
</dbReference>
<dbReference type="InterPro" id="IPR000868">
    <property type="entry name" value="Isochorismatase-like_dom"/>
</dbReference>
<dbReference type="RefSeq" id="WP_184660197.1">
    <property type="nucleotide sequence ID" value="NZ_CP031518.1"/>
</dbReference>
<accession>A0A7W8GA92</accession>
<dbReference type="InterPro" id="IPR050272">
    <property type="entry name" value="Isochorismatase-like_hydrls"/>
</dbReference>
<evidence type="ECO:0000313" key="4">
    <source>
        <dbReference type="Proteomes" id="UP000518887"/>
    </source>
</evidence>
<dbReference type="AlphaFoldDB" id="A0A7W8GA92"/>
<dbReference type="PANTHER" id="PTHR43540">
    <property type="entry name" value="PEROXYUREIDOACRYLATE/UREIDOACRYLATE AMIDOHYDROLASE-RELATED"/>
    <property type="match status" value="1"/>
</dbReference>
<dbReference type="EMBL" id="JACHFQ010000006">
    <property type="protein sequence ID" value="MBB5226695.1"/>
    <property type="molecule type" value="Genomic_DNA"/>
</dbReference>
<dbReference type="InterPro" id="IPR036380">
    <property type="entry name" value="Isochorismatase-like_sf"/>
</dbReference>
<comment type="caution">
    <text evidence="3">The sequence shown here is derived from an EMBL/GenBank/DDBJ whole genome shotgun (WGS) entry which is preliminary data.</text>
</comment>
<dbReference type="CDD" id="cd01014">
    <property type="entry name" value="nicotinamidase_related"/>
    <property type="match status" value="1"/>
</dbReference>
<dbReference type="Proteomes" id="UP000518887">
    <property type="component" value="Unassembled WGS sequence"/>
</dbReference>
<gene>
    <name evidence="3" type="ORF">HNP76_002076</name>
</gene>
<dbReference type="GO" id="GO:0016787">
    <property type="term" value="F:hydrolase activity"/>
    <property type="evidence" value="ECO:0007669"/>
    <property type="project" value="UniProtKB-KW"/>
</dbReference>
<name>A0A7W8GA92_9SPIR</name>
<keyword evidence="1" id="KW-0378">Hydrolase</keyword>
<evidence type="ECO:0000313" key="3">
    <source>
        <dbReference type="EMBL" id="MBB5226695.1"/>
    </source>
</evidence>
<evidence type="ECO:0000259" key="2">
    <source>
        <dbReference type="Pfam" id="PF00857"/>
    </source>
</evidence>
<dbReference type="SUPFAM" id="SSF52499">
    <property type="entry name" value="Isochorismatase-like hydrolases"/>
    <property type="match status" value="1"/>
</dbReference>
<dbReference type="Gene3D" id="3.40.50.850">
    <property type="entry name" value="Isochorismatase-like"/>
    <property type="match status" value="1"/>
</dbReference>
<keyword evidence="4" id="KW-1185">Reference proteome</keyword>
<dbReference type="PANTHER" id="PTHR43540:SF14">
    <property type="entry name" value="ISOCHORISMATASE"/>
    <property type="match status" value="1"/>
</dbReference>
<feature type="domain" description="Isochorismatase-like" evidence="2">
    <location>
        <begin position="2"/>
        <end position="167"/>
    </location>
</feature>
<protein>
    <submittedName>
        <fullName evidence="3">Nicotinamidase-related amidase</fullName>
    </submittedName>
</protein>
<organism evidence="3 4">
    <name type="scientific">Treponema ruminis</name>
    <dbReference type="NCBI Taxonomy" id="744515"/>
    <lineage>
        <taxon>Bacteria</taxon>
        <taxon>Pseudomonadati</taxon>
        <taxon>Spirochaetota</taxon>
        <taxon>Spirochaetia</taxon>
        <taxon>Spirochaetales</taxon>
        <taxon>Treponemataceae</taxon>
        <taxon>Treponema</taxon>
    </lineage>
</organism>
<proteinExistence type="predicted"/>
<evidence type="ECO:0000256" key="1">
    <source>
        <dbReference type="ARBA" id="ARBA00022801"/>
    </source>
</evidence>
<reference evidence="3 4" key="1">
    <citation type="submission" date="2020-08" db="EMBL/GenBank/DDBJ databases">
        <title>Genomic Encyclopedia of Type Strains, Phase IV (KMG-IV): sequencing the most valuable type-strain genomes for metagenomic binning, comparative biology and taxonomic classification.</title>
        <authorList>
            <person name="Goeker M."/>
        </authorList>
    </citation>
    <scope>NUCLEOTIDE SEQUENCE [LARGE SCALE GENOMIC DNA]</scope>
    <source>
        <strain evidence="3 4">DSM 103462</strain>
    </source>
</reference>